<organism evidence="2 3">
    <name type="scientific">Tetradesmus obliquus</name>
    <name type="common">Green alga</name>
    <name type="synonym">Acutodesmus obliquus</name>
    <dbReference type="NCBI Taxonomy" id="3088"/>
    <lineage>
        <taxon>Eukaryota</taxon>
        <taxon>Viridiplantae</taxon>
        <taxon>Chlorophyta</taxon>
        <taxon>core chlorophytes</taxon>
        <taxon>Chlorophyceae</taxon>
        <taxon>CS clade</taxon>
        <taxon>Sphaeropleales</taxon>
        <taxon>Scenedesmaceae</taxon>
        <taxon>Tetradesmus</taxon>
    </lineage>
</organism>
<feature type="region of interest" description="Disordered" evidence="1">
    <location>
        <begin position="53"/>
        <end position="150"/>
    </location>
</feature>
<evidence type="ECO:0000256" key="1">
    <source>
        <dbReference type="SAM" id="MobiDB-lite"/>
    </source>
</evidence>
<dbReference type="EMBL" id="FNXT01000234">
    <property type="protein sequence ID" value="SZX62504.1"/>
    <property type="molecule type" value="Genomic_DNA"/>
</dbReference>
<proteinExistence type="predicted"/>
<gene>
    <name evidence="2" type="ORF">BQ4739_LOCUS3085</name>
</gene>
<evidence type="ECO:0000313" key="2">
    <source>
        <dbReference type="EMBL" id="SZX62504.1"/>
    </source>
</evidence>
<keyword evidence="3" id="KW-1185">Reference proteome</keyword>
<accession>A0A383VCY3</accession>
<sequence length="501" mass="52658">MHKPLFQDLCREVAAGQRSFEEWVRSYIQHEYQLYYTAALQWMDYRLRCEQQLQHPRDRSHTSTPAASAAAGQPPVQQPASQSHVQQQQAAAIPAAVRPGGEGGAGAGGTSGSKLKQASLMGFARPTPPPPRILESSAADPAQGPSRPVGRAAAAAAAAAAPVGQSSSAASAAAAGAGSAAKAADSAAAAAACGTAETAAAAAGAADSAAAGTAKAAGAAAQGGSKRKAAVFDKAAEMAGFGSFDDLEGWAGVGPSAASVTALFITKSKSAVAVACYKLLRVGGKLAKGDHNFKFTSHVRKDGQTVYAAVFTLMNEFNQIMAQYLVEDTSWDALVPKIEATCQRLERLGLDLPHTVYLDNTTSSENSIRAAMPGLANVQEDHYHAMRRVTTELPDDLPEKPIIIGMVKNALLPIYEEDRRKLREYCTKEGCGIGLKKDKQAAPAEQERRLRSIPAQFPHLRDPSSPGQLLFREGGPVLKALEQLILLVRAGKLSDVPQRLC</sequence>
<dbReference type="AlphaFoldDB" id="A0A383VCY3"/>
<protein>
    <submittedName>
        <fullName evidence="2">Uncharacterized protein</fullName>
    </submittedName>
</protein>
<reference evidence="2 3" key="1">
    <citation type="submission" date="2016-10" db="EMBL/GenBank/DDBJ databases">
        <authorList>
            <person name="Cai Z."/>
        </authorList>
    </citation>
    <scope>NUCLEOTIDE SEQUENCE [LARGE SCALE GENOMIC DNA]</scope>
</reference>
<evidence type="ECO:0000313" key="3">
    <source>
        <dbReference type="Proteomes" id="UP000256970"/>
    </source>
</evidence>
<feature type="compositionally biased region" description="Gly residues" evidence="1">
    <location>
        <begin position="100"/>
        <end position="111"/>
    </location>
</feature>
<name>A0A383VCY3_TETOB</name>
<feature type="compositionally biased region" description="Low complexity" evidence="1">
    <location>
        <begin position="62"/>
        <end position="96"/>
    </location>
</feature>
<dbReference type="Proteomes" id="UP000256970">
    <property type="component" value="Unassembled WGS sequence"/>
</dbReference>